<sequence>MSFLMRRKASKHDKYILKSRLRGHSGGIFGLLATEDGRFLASGVTDGTKVWDLKTMRELASPNSPDIRGASTALVWIKREDDLSEGLFYGTQNGHIGLAVFEELSCVRVVNPAEITGLHTMSLQEVFTLELKNTAPRAIAFGHMYGNERDIMVFGLYGGDIHTLRGSNGKAAGEPWNVGALIGDIALDVRKGVLCMDEPSSGTNLYRLEDHTRVKTFPVAVTKRQRLRQVDFLDECKFIVSGSDHGIVYIFDRRSGEIVDELRVDSHEWVQTVAAADCAGVSTVFAAKSRDLGASNEIFIWRKANKKRFGAAGIACVAKRLPMYNISKRVQLDGARVCGRTTRHSPTSTPPLPTYNVGQW</sequence>
<dbReference type="InterPro" id="IPR036322">
    <property type="entry name" value="WD40_repeat_dom_sf"/>
</dbReference>
<name>A0AAD7HJI4_9AGAR</name>
<protein>
    <recommendedName>
        <fullName evidence="4">WD40 repeat-like protein</fullName>
    </recommendedName>
</protein>
<reference evidence="2" key="1">
    <citation type="submission" date="2023-03" db="EMBL/GenBank/DDBJ databases">
        <title>Massive genome expansion in bonnet fungi (Mycena s.s.) driven by repeated elements and novel gene families across ecological guilds.</title>
        <authorList>
            <consortium name="Lawrence Berkeley National Laboratory"/>
            <person name="Harder C.B."/>
            <person name="Miyauchi S."/>
            <person name="Viragh M."/>
            <person name="Kuo A."/>
            <person name="Thoen E."/>
            <person name="Andreopoulos B."/>
            <person name="Lu D."/>
            <person name="Skrede I."/>
            <person name="Drula E."/>
            <person name="Henrissat B."/>
            <person name="Morin E."/>
            <person name="Kohler A."/>
            <person name="Barry K."/>
            <person name="LaButti K."/>
            <person name="Morin E."/>
            <person name="Salamov A."/>
            <person name="Lipzen A."/>
            <person name="Mereny Z."/>
            <person name="Hegedus B."/>
            <person name="Baldrian P."/>
            <person name="Stursova M."/>
            <person name="Weitz H."/>
            <person name="Taylor A."/>
            <person name="Grigoriev I.V."/>
            <person name="Nagy L.G."/>
            <person name="Martin F."/>
            <person name="Kauserud H."/>
        </authorList>
    </citation>
    <scope>NUCLEOTIDE SEQUENCE</scope>
    <source>
        <strain evidence="2">CBHHK188m</strain>
    </source>
</reference>
<dbReference type="EMBL" id="JARJLG010000270">
    <property type="protein sequence ID" value="KAJ7721259.1"/>
    <property type="molecule type" value="Genomic_DNA"/>
</dbReference>
<keyword evidence="3" id="KW-1185">Reference proteome</keyword>
<gene>
    <name evidence="2" type="ORF">DFH07DRAFT_972336</name>
</gene>
<accession>A0AAD7HJI4</accession>
<dbReference type="AlphaFoldDB" id="A0AAD7HJI4"/>
<evidence type="ECO:0000313" key="2">
    <source>
        <dbReference type="EMBL" id="KAJ7721259.1"/>
    </source>
</evidence>
<dbReference type="Gene3D" id="2.130.10.10">
    <property type="entry name" value="YVTN repeat-like/Quinoprotein amine dehydrogenase"/>
    <property type="match status" value="1"/>
</dbReference>
<evidence type="ECO:0000256" key="1">
    <source>
        <dbReference type="SAM" id="MobiDB-lite"/>
    </source>
</evidence>
<comment type="caution">
    <text evidence="2">The sequence shown here is derived from an EMBL/GenBank/DDBJ whole genome shotgun (WGS) entry which is preliminary data.</text>
</comment>
<dbReference type="InterPro" id="IPR001680">
    <property type="entry name" value="WD40_rpt"/>
</dbReference>
<dbReference type="SUPFAM" id="SSF50978">
    <property type="entry name" value="WD40 repeat-like"/>
    <property type="match status" value="1"/>
</dbReference>
<dbReference type="Proteomes" id="UP001215280">
    <property type="component" value="Unassembled WGS sequence"/>
</dbReference>
<dbReference type="SMART" id="SM00320">
    <property type="entry name" value="WD40"/>
    <property type="match status" value="2"/>
</dbReference>
<evidence type="ECO:0008006" key="4">
    <source>
        <dbReference type="Google" id="ProtNLM"/>
    </source>
</evidence>
<feature type="region of interest" description="Disordered" evidence="1">
    <location>
        <begin position="339"/>
        <end position="360"/>
    </location>
</feature>
<proteinExistence type="predicted"/>
<dbReference type="InterPro" id="IPR015943">
    <property type="entry name" value="WD40/YVTN_repeat-like_dom_sf"/>
</dbReference>
<organism evidence="2 3">
    <name type="scientific">Mycena maculata</name>
    <dbReference type="NCBI Taxonomy" id="230809"/>
    <lineage>
        <taxon>Eukaryota</taxon>
        <taxon>Fungi</taxon>
        <taxon>Dikarya</taxon>
        <taxon>Basidiomycota</taxon>
        <taxon>Agaricomycotina</taxon>
        <taxon>Agaricomycetes</taxon>
        <taxon>Agaricomycetidae</taxon>
        <taxon>Agaricales</taxon>
        <taxon>Marasmiineae</taxon>
        <taxon>Mycenaceae</taxon>
        <taxon>Mycena</taxon>
    </lineage>
</organism>
<evidence type="ECO:0000313" key="3">
    <source>
        <dbReference type="Proteomes" id="UP001215280"/>
    </source>
</evidence>
<dbReference type="Pfam" id="PF00400">
    <property type="entry name" value="WD40"/>
    <property type="match status" value="1"/>
</dbReference>